<dbReference type="GO" id="GO:0008270">
    <property type="term" value="F:zinc ion binding"/>
    <property type="evidence" value="ECO:0007669"/>
    <property type="project" value="UniProtKB-KW"/>
</dbReference>
<dbReference type="RefSeq" id="XP_056544600.1">
    <property type="nucleotide sequence ID" value="XM_056685858.1"/>
</dbReference>
<feature type="domain" description="CCHC-type" evidence="3">
    <location>
        <begin position="203"/>
        <end position="218"/>
    </location>
</feature>
<dbReference type="GO" id="GO:0003676">
    <property type="term" value="F:nucleic acid binding"/>
    <property type="evidence" value="ECO:0007669"/>
    <property type="project" value="InterPro"/>
</dbReference>
<feature type="domain" description="CCHC-type" evidence="3">
    <location>
        <begin position="91"/>
        <end position="106"/>
    </location>
</feature>
<feature type="domain" description="CCHC-type" evidence="3">
    <location>
        <begin position="350"/>
        <end position="366"/>
    </location>
</feature>
<feature type="domain" description="CCHC-type" evidence="3">
    <location>
        <begin position="113"/>
        <end position="128"/>
    </location>
</feature>
<feature type="compositionally biased region" description="Acidic residues" evidence="2">
    <location>
        <begin position="520"/>
        <end position="532"/>
    </location>
</feature>
<comment type="caution">
    <text evidence="4">The sequence shown here is derived from an EMBL/GenBank/DDBJ whole genome shotgun (WGS) entry which is preliminary data.</text>
</comment>
<feature type="domain" description="CCHC-type" evidence="3">
    <location>
        <begin position="401"/>
        <end position="416"/>
    </location>
</feature>
<sequence length="562" mass="62954">MSSVWNRPSSWDVSWDNGDSLGVEKGDFDGWDNTVQGMPCTGNNESMDTRSSGHDAQHTTTPDESGDFACRVCGETGHFARQCPNLQTQACYNCGEEGHTKADCPNRRKVQSCFNCGDEGHSKADCPNPHKPMGECYNCGQEGHSKADCPNPRKPMGACFNCGQDGHSKADCPNPSVFKGACRICSQEGHPASACPERPVDICKNCRGEGHIARDCKENRKFDLNHVADRLPEEAWGMMKKASDEKDIVDFREAVQVYSKAVPDATYAEIEKKMRGETFKVFLIALEKEREDVLSLIDLQGQLDREYLVGFFFSDKPMRANQEQRWPRDSDENLERLANAGLPYDRQVTKCWNCGEMGHSARACKQDRAEVEKTEIKCNNCESIGHRVRDCKEKRRSKYGCRNCGVEGHEARDCPESPAATDIECRRCNEVGHFAKDCPNQPERVPRTCRNCGSEDHLARECDQPRNPDMMICRNCEKSGHAARDCPEPKDWSKVKCNQCGEMGHTVRRCPQPEALNVPEENEAIGDGGDEPDYGRGRSGQADYDHGGEVENVRQQMEDVAW</sequence>
<dbReference type="SMART" id="SM00343">
    <property type="entry name" value="ZnF_C2HC"/>
    <property type="match status" value="14"/>
</dbReference>
<dbReference type="OrthoDB" id="8026949at2759"/>
<dbReference type="SUPFAM" id="SSF57756">
    <property type="entry name" value="Retrovirus zinc finger-like domains"/>
    <property type="match status" value="7"/>
</dbReference>
<feature type="domain" description="CCHC-type" evidence="3">
    <location>
        <begin position="425"/>
        <end position="440"/>
    </location>
</feature>
<feature type="domain" description="CCHC-type" evidence="3">
    <location>
        <begin position="377"/>
        <end position="393"/>
    </location>
</feature>
<proteinExistence type="predicted"/>
<keyword evidence="5" id="KW-1185">Reference proteome</keyword>
<dbReference type="InterPro" id="IPR001878">
    <property type="entry name" value="Znf_CCHC"/>
</dbReference>
<feature type="region of interest" description="Disordered" evidence="2">
    <location>
        <begin position="24"/>
        <end position="63"/>
    </location>
</feature>
<reference evidence="4" key="2">
    <citation type="journal article" date="2023" name="IMA Fungus">
        <title>Comparative genomic study of the Penicillium genus elucidates a diverse pangenome and 15 lateral gene transfer events.</title>
        <authorList>
            <person name="Petersen C."/>
            <person name="Sorensen T."/>
            <person name="Nielsen M.R."/>
            <person name="Sondergaard T.E."/>
            <person name="Sorensen J.L."/>
            <person name="Fitzpatrick D.A."/>
            <person name="Frisvad J.C."/>
            <person name="Nielsen K.L."/>
        </authorList>
    </citation>
    <scope>NUCLEOTIDE SEQUENCE</scope>
    <source>
        <strain evidence="4">IBT 26290</strain>
    </source>
</reference>
<evidence type="ECO:0000313" key="5">
    <source>
        <dbReference type="Proteomes" id="UP001149163"/>
    </source>
</evidence>
<feature type="domain" description="CCHC-type" evidence="3">
    <location>
        <begin position="449"/>
        <end position="464"/>
    </location>
</feature>
<feature type="domain" description="CCHC-type" evidence="3">
    <location>
        <begin position="473"/>
        <end position="488"/>
    </location>
</feature>
<feature type="domain" description="CCHC-type" evidence="3">
    <location>
        <begin position="159"/>
        <end position="174"/>
    </location>
</feature>
<keyword evidence="1" id="KW-0479">Metal-binding</keyword>
<feature type="domain" description="CCHC-type" evidence="3">
    <location>
        <begin position="70"/>
        <end position="85"/>
    </location>
</feature>
<gene>
    <name evidence="4" type="ORF">N7482_003733</name>
</gene>
<feature type="region of interest" description="Disordered" evidence="2">
    <location>
        <begin position="519"/>
        <end position="562"/>
    </location>
</feature>
<keyword evidence="1" id="KW-0862">Zinc</keyword>
<dbReference type="EMBL" id="JAPQKN010000002">
    <property type="protein sequence ID" value="KAJ5168139.1"/>
    <property type="molecule type" value="Genomic_DNA"/>
</dbReference>
<dbReference type="Proteomes" id="UP001149163">
    <property type="component" value="Unassembled WGS sequence"/>
</dbReference>
<dbReference type="PROSITE" id="PS50158">
    <property type="entry name" value="ZF_CCHC"/>
    <property type="match status" value="13"/>
</dbReference>
<organism evidence="4 5">
    <name type="scientific">Penicillium canariense</name>
    <dbReference type="NCBI Taxonomy" id="189055"/>
    <lineage>
        <taxon>Eukaryota</taxon>
        <taxon>Fungi</taxon>
        <taxon>Dikarya</taxon>
        <taxon>Ascomycota</taxon>
        <taxon>Pezizomycotina</taxon>
        <taxon>Eurotiomycetes</taxon>
        <taxon>Eurotiomycetidae</taxon>
        <taxon>Eurotiales</taxon>
        <taxon>Aspergillaceae</taxon>
        <taxon>Penicillium</taxon>
    </lineage>
</organism>
<feature type="compositionally biased region" description="Basic and acidic residues" evidence="2">
    <location>
        <begin position="47"/>
        <end position="57"/>
    </location>
</feature>
<dbReference type="InterPro" id="IPR051714">
    <property type="entry name" value="Znf_CCHC_NABP"/>
</dbReference>
<dbReference type="Pfam" id="PF00098">
    <property type="entry name" value="zf-CCHC"/>
    <property type="match status" value="13"/>
</dbReference>
<dbReference type="Gene3D" id="4.10.60.10">
    <property type="entry name" value="Zinc finger, CCHC-type"/>
    <property type="match status" value="7"/>
</dbReference>
<accession>A0A9W9I7L1</accession>
<feature type="domain" description="CCHC-type" evidence="3">
    <location>
        <begin position="136"/>
        <end position="151"/>
    </location>
</feature>
<protein>
    <recommendedName>
        <fullName evidence="3">CCHC-type domain-containing protein</fullName>
    </recommendedName>
</protein>
<name>A0A9W9I7L1_9EURO</name>
<feature type="compositionally biased region" description="Polar residues" evidence="2">
    <location>
        <begin position="33"/>
        <end position="46"/>
    </location>
</feature>
<evidence type="ECO:0000259" key="3">
    <source>
        <dbReference type="PROSITE" id="PS50158"/>
    </source>
</evidence>
<evidence type="ECO:0000313" key="4">
    <source>
        <dbReference type="EMBL" id="KAJ5168139.1"/>
    </source>
</evidence>
<evidence type="ECO:0000256" key="2">
    <source>
        <dbReference type="SAM" id="MobiDB-lite"/>
    </source>
</evidence>
<dbReference type="GeneID" id="81425034"/>
<keyword evidence="1" id="KW-0863">Zinc-finger</keyword>
<feature type="compositionally biased region" description="Basic and acidic residues" evidence="2">
    <location>
        <begin position="543"/>
        <end position="552"/>
    </location>
</feature>
<reference evidence="4" key="1">
    <citation type="submission" date="2022-11" db="EMBL/GenBank/DDBJ databases">
        <authorList>
            <person name="Petersen C."/>
        </authorList>
    </citation>
    <scope>NUCLEOTIDE SEQUENCE</scope>
    <source>
        <strain evidence="4">IBT 26290</strain>
    </source>
</reference>
<dbReference type="InterPro" id="IPR036875">
    <property type="entry name" value="Znf_CCHC_sf"/>
</dbReference>
<dbReference type="AlphaFoldDB" id="A0A9W9I7L1"/>
<feature type="domain" description="CCHC-type" evidence="3">
    <location>
        <begin position="496"/>
        <end position="512"/>
    </location>
</feature>
<dbReference type="PANTHER" id="PTHR23002">
    <property type="entry name" value="ZINC FINGER CCHC DOMAIN CONTAINING PROTEIN"/>
    <property type="match status" value="1"/>
</dbReference>
<evidence type="ECO:0000256" key="1">
    <source>
        <dbReference type="PROSITE-ProRule" id="PRU00047"/>
    </source>
</evidence>